<reference evidence="1 2" key="1">
    <citation type="submission" date="2016-07" db="EMBL/GenBank/DDBJ databases">
        <title>Genome analysis of Flavihumibacter stibioxidans YS-17.</title>
        <authorList>
            <person name="Shi K."/>
            <person name="Han Y."/>
            <person name="Wang G."/>
        </authorList>
    </citation>
    <scope>NUCLEOTIDE SEQUENCE [LARGE SCALE GENOMIC DNA]</scope>
    <source>
        <strain evidence="1 2">YS-17</strain>
    </source>
</reference>
<comment type="caution">
    <text evidence="1">The sequence shown here is derived from an EMBL/GenBank/DDBJ whole genome shotgun (WGS) entry which is preliminary data.</text>
</comment>
<name>A0ABR7M962_9BACT</name>
<organism evidence="1 2">
    <name type="scientific">Flavihumibacter stibioxidans</name>
    <dbReference type="NCBI Taxonomy" id="1834163"/>
    <lineage>
        <taxon>Bacteria</taxon>
        <taxon>Pseudomonadati</taxon>
        <taxon>Bacteroidota</taxon>
        <taxon>Chitinophagia</taxon>
        <taxon>Chitinophagales</taxon>
        <taxon>Chitinophagaceae</taxon>
        <taxon>Flavihumibacter</taxon>
    </lineage>
</organism>
<proteinExistence type="predicted"/>
<evidence type="ECO:0008006" key="3">
    <source>
        <dbReference type="Google" id="ProtNLM"/>
    </source>
</evidence>
<gene>
    <name evidence="1" type="ORF">BC349_10955</name>
</gene>
<protein>
    <recommendedName>
        <fullName evidence="3">DUF3347 domain-containing protein</fullName>
    </recommendedName>
</protein>
<dbReference type="Proteomes" id="UP000765802">
    <property type="component" value="Unassembled WGS sequence"/>
</dbReference>
<keyword evidence="2" id="KW-1185">Reference proteome</keyword>
<accession>A0ABR7M962</accession>
<evidence type="ECO:0000313" key="2">
    <source>
        <dbReference type="Proteomes" id="UP000765802"/>
    </source>
</evidence>
<dbReference type="EMBL" id="MBUA01000023">
    <property type="protein sequence ID" value="MBC6491569.1"/>
    <property type="molecule type" value="Genomic_DNA"/>
</dbReference>
<evidence type="ECO:0000313" key="1">
    <source>
        <dbReference type="EMBL" id="MBC6491569.1"/>
    </source>
</evidence>
<sequence length="62" mass="6989">MLSNSFYELVKNFGGGRTLYHAHCPMANNNQGALWLSESMEIKNPYFGSEMLTCGSIEEQIQ</sequence>